<reference evidence="1" key="1">
    <citation type="submission" date="2023-02" db="EMBL/GenBank/DDBJ databases">
        <title>Nocardiopsis ansamitocini NBRC 112285.</title>
        <authorList>
            <person name="Ichikawa N."/>
            <person name="Sato H."/>
            <person name="Tonouchi N."/>
        </authorList>
    </citation>
    <scope>NUCLEOTIDE SEQUENCE</scope>
    <source>
        <strain evidence="1">NBRC 112285</strain>
    </source>
</reference>
<dbReference type="Gene3D" id="2.60.120.10">
    <property type="entry name" value="Jelly Rolls"/>
    <property type="match status" value="1"/>
</dbReference>
<evidence type="ECO:0000313" key="2">
    <source>
        <dbReference type="Proteomes" id="UP001165092"/>
    </source>
</evidence>
<organism evidence="1 2">
    <name type="scientific">Nocardiopsis ansamitocini</name>
    <dbReference type="NCBI Taxonomy" id="1670832"/>
    <lineage>
        <taxon>Bacteria</taxon>
        <taxon>Bacillati</taxon>
        <taxon>Actinomycetota</taxon>
        <taxon>Actinomycetes</taxon>
        <taxon>Streptosporangiales</taxon>
        <taxon>Nocardiopsidaceae</taxon>
        <taxon>Nocardiopsis</taxon>
    </lineage>
</organism>
<comment type="caution">
    <text evidence="1">The sequence shown here is derived from an EMBL/GenBank/DDBJ whole genome shotgun (WGS) entry which is preliminary data.</text>
</comment>
<evidence type="ECO:0008006" key="3">
    <source>
        <dbReference type="Google" id="ProtNLM"/>
    </source>
</evidence>
<dbReference type="EMBL" id="BSQG01000001">
    <property type="protein sequence ID" value="GLU45861.1"/>
    <property type="molecule type" value="Genomic_DNA"/>
</dbReference>
<dbReference type="Proteomes" id="UP001165092">
    <property type="component" value="Unassembled WGS sequence"/>
</dbReference>
<sequence>MRVVHSDSMAPDERPDGRSVLPLLDLPVGVPVDRAAVLLVEHPADFTEERHYHRHLYEIFYFLDAADYSVNGETVRLNSGDLLVLEPYELHGALPVPHPVRLVVFHVPKVPGDKVQPGNDLQEPRERPRR</sequence>
<name>A0A9W6P2E6_9ACTN</name>
<proteinExistence type="predicted"/>
<dbReference type="SUPFAM" id="SSF51182">
    <property type="entry name" value="RmlC-like cupins"/>
    <property type="match status" value="1"/>
</dbReference>
<evidence type="ECO:0000313" key="1">
    <source>
        <dbReference type="EMBL" id="GLU45861.1"/>
    </source>
</evidence>
<dbReference type="InterPro" id="IPR014710">
    <property type="entry name" value="RmlC-like_jellyroll"/>
</dbReference>
<gene>
    <name evidence="1" type="ORF">Nans01_02120</name>
</gene>
<protein>
    <recommendedName>
        <fullName evidence="3">Cupin domain-containing protein</fullName>
    </recommendedName>
</protein>
<accession>A0A9W6P2E6</accession>
<dbReference type="InterPro" id="IPR011051">
    <property type="entry name" value="RmlC_Cupin_sf"/>
</dbReference>
<keyword evidence="2" id="KW-1185">Reference proteome</keyword>
<dbReference type="AlphaFoldDB" id="A0A9W6P2E6"/>